<feature type="compositionally biased region" description="Low complexity" evidence="1">
    <location>
        <begin position="851"/>
        <end position="868"/>
    </location>
</feature>
<feature type="compositionally biased region" description="Low complexity" evidence="1">
    <location>
        <begin position="1291"/>
        <end position="1304"/>
    </location>
</feature>
<dbReference type="GO" id="GO:0034967">
    <property type="term" value="C:Set3 complex"/>
    <property type="evidence" value="ECO:0007669"/>
    <property type="project" value="TreeGrafter"/>
</dbReference>
<dbReference type="Pfam" id="PF00249">
    <property type="entry name" value="Myb_DNA-binding"/>
    <property type="match status" value="1"/>
</dbReference>
<dbReference type="InterPro" id="IPR009057">
    <property type="entry name" value="Homeodomain-like_sf"/>
</dbReference>
<evidence type="ECO:0000259" key="2">
    <source>
        <dbReference type="PROSITE" id="PS51293"/>
    </source>
</evidence>
<feature type="compositionally biased region" description="Basic and acidic residues" evidence="1">
    <location>
        <begin position="236"/>
        <end position="307"/>
    </location>
</feature>
<feature type="compositionally biased region" description="Low complexity" evidence="1">
    <location>
        <begin position="154"/>
        <end position="163"/>
    </location>
</feature>
<dbReference type="InterPro" id="IPR051571">
    <property type="entry name" value="N-CoR_corepressor"/>
</dbReference>
<feature type="compositionally biased region" description="Low complexity" evidence="1">
    <location>
        <begin position="407"/>
        <end position="440"/>
    </location>
</feature>
<dbReference type="SMART" id="SM00717">
    <property type="entry name" value="SANT"/>
    <property type="match status" value="1"/>
</dbReference>
<accession>A0A0H2UFM2</accession>
<proteinExistence type="predicted"/>
<feature type="compositionally biased region" description="Basic and acidic residues" evidence="1">
    <location>
        <begin position="913"/>
        <end position="922"/>
    </location>
</feature>
<feature type="compositionally biased region" description="Basic and acidic residues" evidence="1">
    <location>
        <begin position="482"/>
        <end position="492"/>
    </location>
</feature>
<feature type="compositionally biased region" description="Polar residues" evidence="1">
    <location>
        <begin position="1305"/>
        <end position="1316"/>
    </location>
</feature>
<dbReference type="VEuPathDB" id="FungiDB:MAPG_11831"/>
<feature type="region of interest" description="Disordered" evidence="1">
    <location>
        <begin position="1241"/>
        <end position="1412"/>
    </location>
</feature>
<feature type="compositionally biased region" description="Basic and acidic residues" evidence="1">
    <location>
        <begin position="100"/>
        <end position="150"/>
    </location>
</feature>
<feature type="region of interest" description="Disordered" evidence="1">
    <location>
        <begin position="798"/>
        <end position="983"/>
    </location>
</feature>
<feature type="compositionally biased region" description="Polar residues" evidence="1">
    <location>
        <begin position="493"/>
        <end position="502"/>
    </location>
</feature>
<evidence type="ECO:0000256" key="1">
    <source>
        <dbReference type="SAM" id="MobiDB-lite"/>
    </source>
</evidence>
<organism evidence="3">
    <name type="scientific">Magnaporthiopsis poae (strain ATCC 64411 / 73-15)</name>
    <name type="common">Kentucky bluegrass fungus</name>
    <name type="synonym">Magnaporthe poae</name>
    <dbReference type="NCBI Taxonomy" id="644358"/>
    <lineage>
        <taxon>Eukaryota</taxon>
        <taxon>Fungi</taxon>
        <taxon>Dikarya</taxon>
        <taxon>Ascomycota</taxon>
        <taxon>Pezizomycotina</taxon>
        <taxon>Sordariomycetes</taxon>
        <taxon>Sordariomycetidae</taxon>
        <taxon>Magnaporthales</taxon>
        <taxon>Magnaporthaceae</taxon>
        <taxon>Magnaporthiopsis</taxon>
    </lineage>
</organism>
<feature type="compositionally biased region" description="Gly residues" evidence="1">
    <location>
        <begin position="218"/>
        <end position="235"/>
    </location>
</feature>
<feature type="region of interest" description="Disordered" evidence="1">
    <location>
        <begin position="1"/>
        <end position="660"/>
    </location>
</feature>
<feature type="non-terminal residue" evidence="3">
    <location>
        <position position="1425"/>
    </location>
</feature>
<feature type="compositionally biased region" description="Basic and acidic residues" evidence="1">
    <location>
        <begin position="1"/>
        <end position="26"/>
    </location>
</feature>
<dbReference type="Gene3D" id="1.10.10.60">
    <property type="entry name" value="Homeodomain-like"/>
    <property type="match status" value="1"/>
</dbReference>
<dbReference type="InterPro" id="IPR001005">
    <property type="entry name" value="SANT/Myb"/>
</dbReference>
<dbReference type="GO" id="GO:0006357">
    <property type="term" value="P:regulation of transcription by RNA polymerase II"/>
    <property type="evidence" value="ECO:0007669"/>
    <property type="project" value="TreeGrafter"/>
</dbReference>
<dbReference type="SUPFAM" id="SSF46689">
    <property type="entry name" value="Homeodomain-like"/>
    <property type="match status" value="1"/>
</dbReference>
<reference evidence="3" key="1">
    <citation type="submission" date="2010-05" db="EMBL/GenBank/DDBJ databases">
        <title>The Genome Sequence of Magnaporthe poae strain ATCC 64411.</title>
        <authorList>
            <consortium name="The Broad Institute Genome Sequencing Platform"/>
            <consortium name="Broad Institute Genome Sequencing Center for Infectious Disease"/>
            <person name="Ma L.-J."/>
            <person name="Dead R."/>
            <person name="Young S."/>
            <person name="Zeng Q."/>
            <person name="Koehrsen M."/>
            <person name="Alvarado L."/>
            <person name="Berlin A."/>
            <person name="Chapman S.B."/>
            <person name="Chen Z."/>
            <person name="Freedman E."/>
            <person name="Gellesch M."/>
            <person name="Goldberg J."/>
            <person name="Griggs A."/>
            <person name="Gujja S."/>
            <person name="Heilman E.R."/>
            <person name="Heiman D."/>
            <person name="Hepburn T."/>
            <person name="Howarth C."/>
            <person name="Jen D."/>
            <person name="Larson L."/>
            <person name="Mehta T."/>
            <person name="Neiman D."/>
            <person name="Pearson M."/>
            <person name="Roberts A."/>
            <person name="Saif S."/>
            <person name="Shea T."/>
            <person name="Shenoy N."/>
            <person name="Sisk P."/>
            <person name="Stolte C."/>
            <person name="Sykes S."/>
            <person name="Walk T."/>
            <person name="White J."/>
            <person name="Yandava C."/>
            <person name="Haas B."/>
            <person name="Nusbaum C."/>
            <person name="Birren B."/>
        </authorList>
    </citation>
    <scope>NUCLEOTIDE SEQUENCE</scope>
    <source>
        <strain evidence="3">ATCC 64411</strain>
    </source>
</reference>
<feature type="domain" description="SANT" evidence="2">
    <location>
        <begin position="1191"/>
        <end position="1238"/>
    </location>
</feature>
<dbReference type="CDD" id="cd00167">
    <property type="entry name" value="SANT"/>
    <property type="match status" value="1"/>
</dbReference>
<evidence type="ECO:0000313" key="3">
    <source>
        <dbReference type="EMBL" id="KLU92869.1"/>
    </source>
</evidence>
<feature type="compositionally biased region" description="Basic and acidic residues" evidence="1">
    <location>
        <begin position="798"/>
        <end position="824"/>
    </location>
</feature>
<feature type="region of interest" description="Disordered" evidence="1">
    <location>
        <begin position="698"/>
        <end position="785"/>
    </location>
</feature>
<reference evidence="3" key="2">
    <citation type="submission" date="2011-03" db="EMBL/GenBank/DDBJ databases">
        <title>Annotation of Magnaporthe poae ATCC 64411.</title>
        <authorList>
            <person name="Ma L.-J."/>
            <person name="Dead R."/>
            <person name="Young S.K."/>
            <person name="Zeng Q."/>
            <person name="Gargeya S."/>
            <person name="Fitzgerald M."/>
            <person name="Haas B."/>
            <person name="Abouelleil A."/>
            <person name="Alvarado L."/>
            <person name="Arachchi H.M."/>
            <person name="Berlin A."/>
            <person name="Brown A."/>
            <person name="Chapman S.B."/>
            <person name="Chen Z."/>
            <person name="Dunbar C."/>
            <person name="Freedman E."/>
            <person name="Gearin G."/>
            <person name="Gellesch M."/>
            <person name="Goldberg J."/>
            <person name="Griggs A."/>
            <person name="Gujja S."/>
            <person name="Heiman D."/>
            <person name="Howarth C."/>
            <person name="Larson L."/>
            <person name="Lui A."/>
            <person name="MacDonald P.J.P."/>
            <person name="Mehta T."/>
            <person name="Montmayeur A."/>
            <person name="Murphy C."/>
            <person name="Neiman D."/>
            <person name="Pearson M."/>
            <person name="Priest M."/>
            <person name="Roberts A."/>
            <person name="Saif S."/>
            <person name="Shea T."/>
            <person name="Shenoy N."/>
            <person name="Sisk P."/>
            <person name="Stolte C."/>
            <person name="Sykes S."/>
            <person name="Yandava C."/>
            <person name="Wortman J."/>
            <person name="Nusbaum C."/>
            <person name="Birren B."/>
        </authorList>
    </citation>
    <scope>NUCLEOTIDE SEQUENCE</scope>
    <source>
        <strain evidence="3">ATCC 64411</strain>
    </source>
</reference>
<protein>
    <recommendedName>
        <fullName evidence="2">SANT domain-containing protein</fullName>
    </recommendedName>
</protein>
<feature type="compositionally biased region" description="Basic residues" evidence="1">
    <location>
        <begin position="1241"/>
        <end position="1257"/>
    </location>
</feature>
<feature type="compositionally biased region" description="Basic and acidic residues" evidence="1">
    <location>
        <begin position="890"/>
        <end position="900"/>
    </location>
</feature>
<feature type="compositionally biased region" description="Basic and acidic residues" evidence="1">
    <location>
        <begin position="167"/>
        <end position="197"/>
    </location>
</feature>
<feature type="region of interest" description="Disordered" evidence="1">
    <location>
        <begin position="1081"/>
        <end position="1111"/>
    </location>
</feature>
<feature type="compositionally biased region" description="Basic and acidic residues" evidence="1">
    <location>
        <begin position="1268"/>
        <end position="1285"/>
    </location>
</feature>
<dbReference type="PANTHER" id="PTHR13992">
    <property type="entry name" value="NUCLEAR RECEPTOR CO-REPRESSOR RELATED NCOR"/>
    <property type="match status" value="1"/>
</dbReference>
<sequence>MSRYNRGYDGDRRSRSPHRSPDRFPDRALQYGDGDRRRPSGDTRVNQSAFQANREFRDPLTGGREPPRGPKALIDSPGPPRGGYSDGFRGRGPRGRGGRAWRDDSRDRTRERDDYRNERRDAPFRDERGERTERSRERERDWRDQRDSFRGRRPSPQGRGRSPPGREPARDRDFRDRDRERDGPLGVDAERARRGSRDGPLSAGSSNSDQPFGAQSYRGGGFRGGRGRGRGGGGEWPDRGRRPGFFDERDRYRSRSQDGRWAGRDVRDDRVENQRLGDDPRASRDLRDDRDSRDRDLIRPKTDRASLTHELPTSAKEVSPPPLAPSAPAFGSVVASRATPTALDMQTPTGKAPPTGPRALTEERPLSAGHQGAGSGGGDRLPSTGASKAPSHDGSPPIPTGPRAQHQKQQQQQPQQQQSQQHQQQQQPQQPQQQRPSSKQWINPALAGKKIPESPKVNRSQSFVSQHPRPFGPRPASSGSENHVDLGNRPRSSDAQSDSHMSTGEAHLRSLHQMIEPGEIVQDDHERGTLSARTSVDGETMRPPWFASDSHMSGTGYERPASVMGASPTYQRPPTLSPTQSRSGKEGQQSRSEPTPTASTPRRRKPTLRFAPVKVSVPPPPPPPPPDQSSESDDEDMNDYFQKEIQTNEAELKKLESESADLPAKNVFTYAYLVQMAALAFADEPEGLVGMLGKIPEGVRIPRKPSQSAAVKPAVAQQKPPHGPKEPKEPTSTVPANTKPAKSIDRDAKGAPKEIKAIEKETKGVGKETKAAATDPKAPAKEAKVVEKVDKVVPKETKAVEKDAKSVKEAKAAEKDTKVTENKAADTPASLVPASVKAGPSRPPPALVSIPEPAATAPAPTDDTVMTDKPTHDAPPSAGKPAAETVTADAKMEPQPKVEDVEMVDAHVPIPTVEREDPRPEEADVVMQGTTEAAEVAPGQHGQEAPKTNGVVVNGDVPKPTVNQEMVPGKVSPARTEDDDDATEIEEPDCAAIETVRQFMVTPPLDSLPIFDVTPWHEDKMFIKSMEPRAGVASFVLDKLKRETSERAEDYATVQRDYREKYNLYLRFTLSDDPSAVRSRDKFAVSTGFSEPAAAPPPPPQEPKAEGRGRRFATERDLERILQASKAEEEQRRERELRAEKEMCRSEKEAVIPDMYWNDDERKKQLFMDRSGYVPVEKLVAAWQVLPPVCNFTPEEEALFEKAYLECPKQWGKIAEQIPKRTFGSCIQYYYLKKRDLHLKEKLKKQPKKRKKGRGKARSSALVSELGNGDHETEENHENGENGERRRPRRAAAPTFSFEAAATPNNADSDGATPSGTPGRRTGANKGDSGAEKPEGKKGRKRQPKEKKAETPKVTPIPLPRRRPRPSRTDRGRTSRVPRARRGPEWNTPQTLGWAGDGAWHGARPLPPPFEPQNFRALHSLKLLL</sequence>
<dbReference type="OrthoDB" id="10258692at2759"/>
<feature type="compositionally biased region" description="Basic and acidic residues" evidence="1">
    <location>
        <begin position="742"/>
        <end position="770"/>
    </location>
</feature>
<feature type="compositionally biased region" description="Pro residues" evidence="1">
    <location>
        <begin position="617"/>
        <end position="627"/>
    </location>
</feature>
<dbReference type="InterPro" id="IPR017884">
    <property type="entry name" value="SANT_dom"/>
</dbReference>
<dbReference type="PANTHER" id="PTHR13992:SF39">
    <property type="entry name" value="SMRTER, ISOFORM G"/>
    <property type="match status" value="1"/>
</dbReference>
<name>A0A0H2UFM2_MAGP6</name>
<feature type="compositionally biased region" description="Polar residues" evidence="1">
    <location>
        <begin position="568"/>
        <end position="600"/>
    </location>
</feature>
<dbReference type="PROSITE" id="PS51293">
    <property type="entry name" value="SANT"/>
    <property type="match status" value="1"/>
</dbReference>
<dbReference type="EMBL" id="GL877007">
    <property type="protein sequence ID" value="KLU92869.1"/>
    <property type="molecule type" value="Genomic_DNA"/>
</dbReference>
<gene>
    <name evidence="3" type="ORF">MAPG_11831</name>
</gene>